<evidence type="ECO:0000313" key="2">
    <source>
        <dbReference type="Proteomes" id="UP001055811"/>
    </source>
</evidence>
<gene>
    <name evidence="1" type="ORF">L2E82_28684</name>
</gene>
<dbReference type="Proteomes" id="UP001055811">
    <property type="component" value="Linkage Group LG05"/>
</dbReference>
<evidence type="ECO:0000313" key="1">
    <source>
        <dbReference type="EMBL" id="KAI3738637.1"/>
    </source>
</evidence>
<dbReference type="EMBL" id="CM042013">
    <property type="protein sequence ID" value="KAI3738637.1"/>
    <property type="molecule type" value="Genomic_DNA"/>
</dbReference>
<reference evidence="1 2" key="2">
    <citation type="journal article" date="2022" name="Mol. Ecol. Resour.">
        <title>The genomes of chicory, endive, great burdock and yacon provide insights into Asteraceae paleo-polyploidization history and plant inulin production.</title>
        <authorList>
            <person name="Fan W."/>
            <person name="Wang S."/>
            <person name="Wang H."/>
            <person name="Wang A."/>
            <person name="Jiang F."/>
            <person name="Liu H."/>
            <person name="Zhao H."/>
            <person name="Xu D."/>
            <person name="Zhang Y."/>
        </authorList>
    </citation>
    <scope>NUCLEOTIDE SEQUENCE [LARGE SCALE GENOMIC DNA]</scope>
    <source>
        <strain evidence="2">cv. Punajuju</strain>
        <tissue evidence="1">Leaves</tissue>
    </source>
</reference>
<accession>A0ACB9CWE5</accession>
<reference evidence="2" key="1">
    <citation type="journal article" date="2022" name="Mol. Ecol. Resour.">
        <title>The genomes of chicory, endive, great burdock and yacon provide insights into Asteraceae palaeo-polyploidization history and plant inulin production.</title>
        <authorList>
            <person name="Fan W."/>
            <person name="Wang S."/>
            <person name="Wang H."/>
            <person name="Wang A."/>
            <person name="Jiang F."/>
            <person name="Liu H."/>
            <person name="Zhao H."/>
            <person name="Xu D."/>
            <person name="Zhang Y."/>
        </authorList>
    </citation>
    <scope>NUCLEOTIDE SEQUENCE [LARGE SCALE GENOMIC DNA]</scope>
    <source>
        <strain evidence="2">cv. Punajuju</strain>
    </source>
</reference>
<organism evidence="1 2">
    <name type="scientific">Cichorium intybus</name>
    <name type="common">Chicory</name>
    <dbReference type="NCBI Taxonomy" id="13427"/>
    <lineage>
        <taxon>Eukaryota</taxon>
        <taxon>Viridiplantae</taxon>
        <taxon>Streptophyta</taxon>
        <taxon>Embryophyta</taxon>
        <taxon>Tracheophyta</taxon>
        <taxon>Spermatophyta</taxon>
        <taxon>Magnoliopsida</taxon>
        <taxon>eudicotyledons</taxon>
        <taxon>Gunneridae</taxon>
        <taxon>Pentapetalae</taxon>
        <taxon>asterids</taxon>
        <taxon>campanulids</taxon>
        <taxon>Asterales</taxon>
        <taxon>Asteraceae</taxon>
        <taxon>Cichorioideae</taxon>
        <taxon>Cichorieae</taxon>
        <taxon>Cichoriinae</taxon>
        <taxon>Cichorium</taxon>
    </lineage>
</organism>
<comment type="caution">
    <text evidence="1">The sequence shown here is derived from an EMBL/GenBank/DDBJ whole genome shotgun (WGS) entry which is preliminary data.</text>
</comment>
<name>A0ACB9CWE5_CICIN</name>
<keyword evidence="2" id="KW-1185">Reference proteome</keyword>
<proteinExistence type="predicted"/>
<sequence length="294" mass="33006">MIRKDTVKPEWSIFANSDSDLLAVSVHASQLDVDIPTRIHISDHRLDQSKDSRSTRLLIDLVKIVTDIDVAVESGEFDTVQLCAQASRHLCLPGSRFLLSKSNREIKSLKMEVERLLMEIIQSRRDCVEIGRSISYGNDLLGMLLNEMQKKRGENGFSLNLQVCNGGSPSVEHLSKLNLQYYVFKNMNGGDWVVLFHIFAGDEMGLGKTLQTISFLMILCPLSVTDGWVSEVNQFAPKLTVLRYVGDKQCRRTLKHVQKQSSSSHTTKDAIERCVVKVSIIGSRRPAATDNRSL</sequence>
<protein>
    <submittedName>
        <fullName evidence="1">Uncharacterized protein</fullName>
    </submittedName>
</protein>